<keyword evidence="2" id="KW-1185">Reference proteome</keyword>
<sequence>MAKTRVIFSLELEDKISEKFLTNLKNFMSFSNAMELPPQTSTTTFLNLFFPKYLSMLYATTNEAPQLGSTKYLTQPVWISPSIMPKIKPPPPTEQTIQSGIRFSINFYHPMRTQPDLYFFPDGRLMNLSAITRDFLTMEFLYEVFVYDLFVQFIKLN</sequence>
<proteinExistence type="predicted"/>
<comment type="caution">
    <text evidence="1">The sequence shown here is derived from an EMBL/GenBank/DDBJ whole genome shotgun (WGS) entry which is preliminary data.</text>
</comment>
<protein>
    <submittedName>
        <fullName evidence="1">Uncharacterized protein</fullName>
    </submittedName>
</protein>
<organism evidence="1 2">
    <name type="scientific">Brachionus plicatilis</name>
    <name type="common">Marine rotifer</name>
    <name type="synonym">Brachionus muelleri</name>
    <dbReference type="NCBI Taxonomy" id="10195"/>
    <lineage>
        <taxon>Eukaryota</taxon>
        <taxon>Metazoa</taxon>
        <taxon>Spiralia</taxon>
        <taxon>Gnathifera</taxon>
        <taxon>Rotifera</taxon>
        <taxon>Eurotatoria</taxon>
        <taxon>Monogononta</taxon>
        <taxon>Pseudotrocha</taxon>
        <taxon>Ploima</taxon>
        <taxon>Brachionidae</taxon>
        <taxon>Brachionus</taxon>
    </lineage>
</organism>
<name>A0A3M7QRI1_BRAPC</name>
<dbReference type="AlphaFoldDB" id="A0A3M7QRI1"/>
<gene>
    <name evidence="1" type="ORF">BpHYR1_031323</name>
</gene>
<evidence type="ECO:0000313" key="2">
    <source>
        <dbReference type="Proteomes" id="UP000276133"/>
    </source>
</evidence>
<evidence type="ECO:0000313" key="1">
    <source>
        <dbReference type="EMBL" id="RNA13960.1"/>
    </source>
</evidence>
<dbReference type="EMBL" id="REGN01005285">
    <property type="protein sequence ID" value="RNA13960.1"/>
    <property type="molecule type" value="Genomic_DNA"/>
</dbReference>
<accession>A0A3M7QRI1</accession>
<dbReference type="Proteomes" id="UP000276133">
    <property type="component" value="Unassembled WGS sequence"/>
</dbReference>
<reference evidence="1 2" key="1">
    <citation type="journal article" date="2018" name="Sci. Rep.">
        <title>Genomic signatures of local adaptation to the degree of environmental predictability in rotifers.</title>
        <authorList>
            <person name="Franch-Gras L."/>
            <person name="Hahn C."/>
            <person name="Garcia-Roger E.M."/>
            <person name="Carmona M.J."/>
            <person name="Serra M."/>
            <person name="Gomez A."/>
        </authorList>
    </citation>
    <scope>NUCLEOTIDE SEQUENCE [LARGE SCALE GENOMIC DNA]</scope>
    <source>
        <strain evidence="1">HYR1</strain>
    </source>
</reference>